<dbReference type="OrthoDB" id="1956472at2"/>
<dbReference type="AlphaFoldDB" id="A0A1H4H2A1"/>
<organism evidence="1 2">
    <name type="scientific">Thalassobacillus cyri</name>
    <dbReference type="NCBI Taxonomy" id="571932"/>
    <lineage>
        <taxon>Bacteria</taxon>
        <taxon>Bacillati</taxon>
        <taxon>Bacillota</taxon>
        <taxon>Bacilli</taxon>
        <taxon>Bacillales</taxon>
        <taxon>Bacillaceae</taxon>
        <taxon>Thalassobacillus</taxon>
    </lineage>
</organism>
<name>A0A1H4H2A1_9BACI</name>
<dbReference type="EMBL" id="FNQR01000021">
    <property type="protein sequence ID" value="SEB15969.1"/>
    <property type="molecule type" value="Genomic_DNA"/>
</dbReference>
<protein>
    <recommendedName>
        <fullName evidence="3">Replication terminator protein</fullName>
    </recommendedName>
</protein>
<gene>
    <name evidence="1" type="ORF">SAMN05421743_12170</name>
</gene>
<reference evidence="1 2" key="1">
    <citation type="submission" date="2016-10" db="EMBL/GenBank/DDBJ databases">
        <authorList>
            <person name="de Groot N.N."/>
        </authorList>
    </citation>
    <scope>NUCLEOTIDE SEQUENCE [LARGE SCALE GENOMIC DNA]</scope>
    <source>
        <strain evidence="1 2">CCM7597</strain>
    </source>
</reference>
<dbReference type="Proteomes" id="UP000198584">
    <property type="component" value="Unassembled WGS sequence"/>
</dbReference>
<sequence>MENNYEINLSKLANGGLQERFNAEMERILDNIADQNTDPGAKRKVTMNITFKPNDNRDIADTVIEVKSTLAPAVGVPTSIVIGQDNDGKVVGQELKSRIKDQTYFDEEGVKTDTGDMIYDLRKSK</sequence>
<dbReference type="STRING" id="571932.SAMN05421743_12170"/>
<proteinExistence type="predicted"/>
<accession>A0A1H4H2A1</accession>
<evidence type="ECO:0000313" key="2">
    <source>
        <dbReference type="Proteomes" id="UP000198584"/>
    </source>
</evidence>
<keyword evidence="2" id="KW-1185">Reference proteome</keyword>
<evidence type="ECO:0008006" key="3">
    <source>
        <dbReference type="Google" id="ProtNLM"/>
    </source>
</evidence>
<evidence type="ECO:0000313" key="1">
    <source>
        <dbReference type="EMBL" id="SEB15969.1"/>
    </source>
</evidence>
<dbReference type="RefSeq" id="WP_093046494.1">
    <property type="nucleotide sequence ID" value="NZ_FNQR01000021.1"/>
</dbReference>